<proteinExistence type="predicted"/>
<reference evidence="3 4" key="1">
    <citation type="journal article" date="1994" name="Int. J. Syst. Bacteriol.">
        <title>Phylogenetic positions of novel aerobic, bacteriochlorophyll a-containing bacteria and description of Roseococcus thiosulfatophilus gen. nov., sp. nov., Erythromicrobium ramosum gen. nov., sp. nov., and Erythrobacter litoralis sp. nov.</title>
        <authorList>
            <person name="Yurkov V."/>
            <person name="Stackebrandt E."/>
            <person name="Holmes A."/>
            <person name="Fuerst J.A."/>
            <person name="Hugenholtz P."/>
            <person name="Golecki J."/>
            <person name="Gad'on N."/>
            <person name="Gorlenko V.M."/>
            <person name="Kompantseva E.I."/>
            <person name="Drews G."/>
        </authorList>
    </citation>
    <scope>NUCLEOTIDE SEQUENCE [LARGE SCALE GENOMIC DNA]</scope>
    <source>
        <strain evidence="3 4">KR-99</strain>
    </source>
</reference>
<protein>
    <submittedName>
        <fullName evidence="3">DUF2063 domain-containing protein</fullName>
    </submittedName>
</protein>
<evidence type="ECO:0000313" key="4">
    <source>
        <dbReference type="Proteomes" id="UP000589292"/>
    </source>
</evidence>
<dbReference type="Proteomes" id="UP000589292">
    <property type="component" value="Unassembled WGS sequence"/>
</dbReference>
<gene>
    <name evidence="3" type="ORF">FG486_15975</name>
</gene>
<dbReference type="Gene3D" id="1.10.150.690">
    <property type="entry name" value="DUF2063"/>
    <property type="match status" value="1"/>
</dbReference>
<evidence type="ECO:0000313" key="3">
    <source>
        <dbReference type="EMBL" id="MBA1375842.1"/>
    </source>
</evidence>
<comment type="caution">
    <text evidence="3">The sequence shown here is derived from an EMBL/GenBank/DDBJ whole genome shotgun (WGS) entry which is preliminary data.</text>
</comment>
<evidence type="ECO:0000256" key="1">
    <source>
        <dbReference type="SAM" id="MobiDB-lite"/>
    </source>
</evidence>
<dbReference type="Pfam" id="PF09836">
    <property type="entry name" value="DUF2063"/>
    <property type="match status" value="1"/>
</dbReference>
<evidence type="ECO:0000259" key="2">
    <source>
        <dbReference type="Pfam" id="PF09836"/>
    </source>
</evidence>
<organism evidence="3 4">
    <name type="scientific">Sphingomonas ursincola</name>
    <dbReference type="NCBI Taxonomy" id="56361"/>
    <lineage>
        <taxon>Bacteria</taxon>
        <taxon>Pseudomonadati</taxon>
        <taxon>Pseudomonadota</taxon>
        <taxon>Alphaproteobacteria</taxon>
        <taxon>Sphingomonadales</taxon>
        <taxon>Sphingomonadaceae</taxon>
        <taxon>Sphingomonas</taxon>
    </lineage>
</organism>
<feature type="region of interest" description="Disordered" evidence="1">
    <location>
        <begin position="1"/>
        <end position="22"/>
    </location>
</feature>
<feature type="domain" description="Putative DNA-binding" evidence="2">
    <location>
        <begin position="42"/>
        <end position="132"/>
    </location>
</feature>
<dbReference type="AlphaFoldDB" id="A0A7V8RG95"/>
<dbReference type="EMBL" id="VDES01000003">
    <property type="protein sequence ID" value="MBA1375842.1"/>
    <property type="molecule type" value="Genomic_DNA"/>
</dbReference>
<sequence length="279" mass="30188">MGYQRPRLRGADGRGRARGIGHGAGQRCGGGLTQMGDLLDDQARFIAVLQRGPSAFPEGLFADAADRVLLGLRAHANTISHARLVALEETYPRTREYLGEADFNALSRDFIERAEVRPRKLMQLGAGLADFLADRVQDMAAVDLARIEWAWLQSYHSAEAQALQLADLAGMDEQGLLDLGLALHPSMRIVETRTALGPLMPELSESAAPEMRHLLITRPAHEVLLHPLAPLSANLVMQTQFPAPMGNLLARAIERAGEAEALPAIFALVGAGALVRSQE</sequence>
<dbReference type="InterPro" id="IPR018640">
    <property type="entry name" value="DUF2063"/>
</dbReference>
<dbReference type="InterPro" id="IPR044922">
    <property type="entry name" value="DUF2063_N_sf"/>
</dbReference>
<name>A0A7V8RG95_9SPHN</name>
<keyword evidence="4" id="KW-1185">Reference proteome</keyword>
<accession>A0A7V8RG95</accession>